<accession>A0A512MAU7</accession>
<sequence length="268" mass="29090">MTMKRVRPPGILPLELWDLLLPDGSILWDYMQSSQFGDLLHAVISQTWHGTAMTQSEGKVSETIRHFHTLYLTGGGAPAVLEAMKQGPWQQNILAKDTTFGAVAGGQHLLNAHDLRGWVLDVGQSGFKISDDSTRLQSARDWNLLPLREDVLTLDINEQRIALRQSLAGLLRQMHEATGTWPEAIVTALPSRLDDQGLPEGSSYAGMEGDIHLIPDAMKLAGVPEVPLFVLNDAELAAVSAQAEFDLPGPTLVLTIGFGVGGAFIRPS</sequence>
<dbReference type="Proteomes" id="UP000321577">
    <property type="component" value="Unassembled WGS sequence"/>
</dbReference>
<evidence type="ECO:0000313" key="1">
    <source>
        <dbReference type="EMBL" id="GEP43853.1"/>
    </source>
</evidence>
<name>A0A512MAU7_9BACT</name>
<dbReference type="AlphaFoldDB" id="A0A512MAU7"/>
<dbReference type="EMBL" id="BKAG01000022">
    <property type="protein sequence ID" value="GEP43853.1"/>
    <property type="molecule type" value="Genomic_DNA"/>
</dbReference>
<dbReference type="RefSeq" id="WP_146851416.1">
    <property type="nucleotide sequence ID" value="NZ_BKAG01000022.1"/>
</dbReference>
<gene>
    <name evidence="1" type="ORF">BGE01nite_31440</name>
</gene>
<comment type="caution">
    <text evidence="1">The sequence shown here is derived from an EMBL/GenBank/DDBJ whole genome shotgun (WGS) entry which is preliminary data.</text>
</comment>
<keyword evidence="2" id="KW-1185">Reference proteome</keyword>
<evidence type="ECO:0008006" key="3">
    <source>
        <dbReference type="Google" id="ProtNLM"/>
    </source>
</evidence>
<proteinExistence type="predicted"/>
<organism evidence="1 2">
    <name type="scientific">Brevifollis gellanilyticus</name>
    <dbReference type="NCBI Taxonomy" id="748831"/>
    <lineage>
        <taxon>Bacteria</taxon>
        <taxon>Pseudomonadati</taxon>
        <taxon>Verrucomicrobiota</taxon>
        <taxon>Verrucomicrobiia</taxon>
        <taxon>Verrucomicrobiales</taxon>
        <taxon>Verrucomicrobiaceae</taxon>
    </lineage>
</organism>
<reference evidence="1 2" key="1">
    <citation type="submission" date="2019-07" db="EMBL/GenBank/DDBJ databases">
        <title>Whole genome shotgun sequence of Brevifollis gellanilyticus NBRC 108608.</title>
        <authorList>
            <person name="Hosoyama A."/>
            <person name="Uohara A."/>
            <person name="Ohji S."/>
            <person name="Ichikawa N."/>
        </authorList>
    </citation>
    <scope>NUCLEOTIDE SEQUENCE [LARGE SCALE GENOMIC DNA]</scope>
    <source>
        <strain evidence="1 2">NBRC 108608</strain>
    </source>
</reference>
<protein>
    <recommendedName>
        <fullName evidence="3">ROK family protein</fullName>
    </recommendedName>
</protein>
<dbReference type="OrthoDB" id="5381999at2"/>
<evidence type="ECO:0000313" key="2">
    <source>
        <dbReference type="Proteomes" id="UP000321577"/>
    </source>
</evidence>